<feature type="compositionally biased region" description="Polar residues" evidence="1">
    <location>
        <begin position="1285"/>
        <end position="1324"/>
    </location>
</feature>
<comment type="caution">
    <text evidence="2">The sequence shown here is derived from an EMBL/GenBank/DDBJ whole genome shotgun (WGS) entry which is preliminary data.</text>
</comment>
<feature type="compositionally biased region" description="Polar residues" evidence="1">
    <location>
        <begin position="689"/>
        <end position="703"/>
    </location>
</feature>
<feature type="compositionally biased region" description="Low complexity" evidence="1">
    <location>
        <begin position="726"/>
        <end position="741"/>
    </location>
</feature>
<feature type="compositionally biased region" description="Polar residues" evidence="1">
    <location>
        <begin position="436"/>
        <end position="486"/>
    </location>
</feature>
<feature type="compositionally biased region" description="Low complexity" evidence="1">
    <location>
        <begin position="322"/>
        <end position="342"/>
    </location>
</feature>
<feature type="compositionally biased region" description="Acidic residues" evidence="1">
    <location>
        <begin position="217"/>
        <end position="229"/>
    </location>
</feature>
<dbReference type="GeneID" id="41973824"/>
<feature type="compositionally biased region" description="Pro residues" evidence="1">
    <location>
        <begin position="1091"/>
        <end position="1100"/>
    </location>
</feature>
<feature type="compositionally biased region" description="Low complexity" evidence="1">
    <location>
        <begin position="618"/>
        <end position="631"/>
    </location>
</feature>
<feature type="region of interest" description="Disordered" evidence="1">
    <location>
        <begin position="1365"/>
        <end position="1390"/>
    </location>
</feature>
<evidence type="ECO:0000313" key="3">
    <source>
        <dbReference type="Proteomes" id="UP000319257"/>
    </source>
</evidence>
<feature type="compositionally biased region" description="Polar residues" evidence="1">
    <location>
        <begin position="1030"/>
        <end position="1059"/>
    </location>
</feature>
<feature type="compositionally biased region" description="Polar residues" evidence="1">
    <location>
        <begin position="1125"/>
        <end position="1138"/>
    </location>
</feature>
<dbReference type="STRING" id="1093900.A0A507B0C7"/>
<proteinExistence type="predicted"/>
<feature type="compositionally biased region" description="Basic and acidic residues" evidence="1">
    <location>
        <begin position="1225"/>
        <end position="1241"/>
    </location>
</feature>
<feature type="region of interest" description="Disordered" evidence="1">
    <location>
        <begin position="429"/>
        <end position="816"/>
    </location>
</feature>
<evidence type="ECO:0000256" key="1">
    <source>
        <dbReference type="SAM" id="MobiDB-lite"/>
    </source>
</evidence>
<dbReference type="RefSeq" id="XP_030994888.1">
    <property type="nucleotide sequence ID" value="XM_031141003.1"/>
</dbReference>
<dbReference type="Proteomes" id="UP000319257">
    <property type="component" value="Unassembled WGS sequence"/>
</dbReference>
<sequence length="1507" mass="162772">MSSAEMDLMSSPDPLIESVVPSSTAPYTRRITRSQRTQRFASLSQSPRKRTFELDVGDERSPQKILVTVEADGSDKENGVSRRLFAASPTPRSGIRRREMTTTTSVPLKGLTDDEGAATPRKRGRPRRSGTPTPGTRKRAGTPIKGTPRQTRRARLASEDTASEISLASDQATPKAPRVKKTPKKKSATPAKAKEPKSAPDSQPRKRGRPRKALAPEEAEVIAEQEYDATETTIIVSDPSVSSIDDAPASPLDDRVLASDPGVAIQAPDATEDNFDAGDAAEGGGGDDDDMWLINVPEPSIRRQYSNRGQADTSASFERSVPRSARSTRSTRSTRSQTRSSSPGRARSESDGAPEAMMDMDHRSEAESVISEGIAPSVGGQDTIVNGEDFSMISFDTMQSFHANSSMHEAALPEMGEVTSLIVSRTLESLRHDQSQNEGRSLVLPSTDQEIPASSSPPKDSPQVDATSHQSDGPLFSQPSSPQMWTKSPRRNRPQPLSRQVALKALQKSDAPSSPQQPQMADSPERTPRADTSKRAIEDHSMYEDSFSEIPEAVLEAATPRRPAVSHHFEMEEEQEEQEDEQEYDNDMLPAADHSEDDVDMLPGGEVEEAEVQEESPSRSASRRGSIASSANQLESESNRLLTPDETPSPIESVHSMFQEKMSQAGLMGGSPSRSSPPAPDAPQQQLSGWSSTHHSRQNSSATPPRLASSPQLPPPPMFVVDNRAESPSLPSSSSRPALSPIVRAGRALQSVTSDPPSPKDRESLLGSPFRSSVGRPTPSPAPMQREATAPVSTPKVTAPTPTQPPPPSVPQSDRSWSKAFAPLSQLKNLVVQSAQVFSPRMASTAAPEESADSESEERLAEPVVESEAMFSDSPLKQPVFAANTLSSTRVHPPSDDEMQWEVNNSPPRNLSMAGDGRDSISSRFATKGSMDQPMGQDEDVEMQHFSPAAPSQAGDDDWDIWAVEAQRSTQDSSRLSESRHAIINPPRRSKLPSPWRQNSRRFQYNDEVARDAVASANEEPSRTEEYSMLSAQSSKEAQNAPQETAPKTSKVDLSSFFSSPAVLPKMQPPTMQQPIVPSVPQREEETEEPSPQPIQPTPSLPQKRFQFRDRMQSAAQKPAAQSQLRSSVLAQSFQPSGPKSADLFSLGEPLEPEDEAIDADEVQKEPTPVPPSTPDRSSFMHVAQKQNFTPRLGRSGGSLFKSPAKRTGPSLLAGGKKSLNFAPRPDHDSSFDTPDLKPLPEKTASPTKSCLRSPLKPKTPGRVVEFTSSTLSPLAQAQVRADRNVQSSGLASWGQNFSASTASQPRSNLPPQSAASTLGATVTNDEEADKENAPSPATGKKQQAMAANKSMSFTSSLLAGTPKSVVAGSSGGPTAAAGRQASPPLSHTTWSRGHWVRLDELLQERRRAGPLNFQLQHRAAAAPPSRRRSSALLGKQVAAQGETMTLEQWHLDVVDAFAAELGDGGSAAASCAWDENVLAKRLFALIVGEERRRLGLVPRRRAEVVV</sequence>
<organism evidence="2 3">
    <name type="scientific">Thyridium curvatum</name>
    <dbReference type="NCBI Taxonomy" id="1093900"/>
    <lineage>
        <taxon>Eukaryota</taxon>
        <taxon>Fungi</taxon>
        <taxon>Dikarya</taxon>
        <taxon>Ascomycota</taxon>
        <taxon>Pezizomycotina</taxon>
        <taxon>Sordariomycetes</taxon>
        <taxon>Sordariomycetidae</taxon>
        <taxon>Thyridiales</taxon>
        <taxon>Thyridiaceae</taxon>
        <taxon>Thyridium</taxon>
    </lineage>
</organism>
<feature type="region of interest" description="Disordered" evidence="1">
    <location>
        <begin position="1"/>
        <end position="385"/>
    </location>
</feature>
<evidence type="ECO:0000313" key="2">
    <source>
        <dbReference type="EMBL" id="TPX13177.1"/>
    </source>
</evidence>
<feature type="compositionally biased region" description="Acidic residues" evidence="1">
    <location>
        <begin position="595"/>
        <end position="614"/>
    </location>
</feature>
<feature type="compositionally biased region" description="Basic residues" evidence="1">
    <location>
        <begin position="177"/>
        <end position="187"/>
    </location>
</feature>
<feature type="compositionally biased region" description="Basic and acidic residues" evidence="1">
    <location>
        <begin position="523"/>
        <end position="543"/>
    </location>
</feature>
<accession>A0A507B0C7</accession>
<keyword evidence="3" id="KW-1185">Reference proteome</keyword>
<name>A0A507B0C7_9PEZI</name>
<feature type="compositionally biased region" description="Polar residues" evidence="1">
    <location>
        <begin position="632"/>
        <end position="641"/>
    </location>
</feature>
<feature type="region of interest" description="Disordered" evidence="1">
    <location>
        <begin position="840"/>
        <end position="1349"/>
    </location>
</feature>
<feature type="compositionally biased region" description="Basic and acidic residues" evidence="1">
    <location>
        <begin position="50"/>
        <end position="62"/>
    </location>
</feature>
<protein>
    <submittedName>
        <fullName evidence="2">Uncharacterized protein</fullName>
    </submittedName>
</protein>
<feature type="compositionally biased region" description="Polar residues" evidence="1">
    <location>
        <begin position="510"/>
        <end position="520"/>
    </location>
</feature>
<feature type="compositionally biased region" description="Low complexity" evidence="1">
    <location>
        <begin position="1365"/>
        <end position="1379"/>
    </location>
</feature>
<feature type="compositionally biased region" description="Low complexity" evidence="1">
    <location>
        <begin position="1113"/>
        <end position="1124"/>
    </location>
</feature>
<feature type="compositionally biased region" description="Polar residues" evidence="1">
    <location>
        <begin position="303"/>
        <end position="317"/>
    </location>
</feature>
<feature type="compositionally biased region" description="Acidic residues" evidence="1">
    <location>
        <begin position="571"/>
        <end position="586"/>
    </location>
</feature>
<gene>
    <name evidence="2" type="ORF">E0L32_006377</name>
</gene>
<feature type="compositionally biased region" description="Acidic residues" evidence="1">
    <location>
        <begin position="1151"/>
        <end position="1161"/>
    </location>
</feature>
<reference evidence="2 3" key="1">
    <citation type="submission" date="2019-06" db="EMBL/GenBank/DDBJ databases">
        <title>Draft genome sequence of the filamentous fungus Phialemoniopsis curvata isolated from diesel fuel.</title>
        <authorList>
            <person name="Varaljay V.A."/>
            <person name="Lyon W.J."/>
            <person name="Crouch A.L."/>
            <person name="Drake C.E."/>
            <person name="Hollomon J.M."/>
            <person name="Nadeau L.J."/>
            <person name="Nunn H.S."/>
            <person name="Stevenson B.S."/>
            <person name="Bojanowski C.L."/>
            <person name="Crookes-Goodson W.J."/>
        </authorList>
    </citation>
    <scope>NUCLEOTIDE SEQUENCE [LARGE SCALE GENOMIC DNA]</scope>
    <source>
        <strain evidence="2 3">D216</strain>
    </source>
</reference>
<dbReference type="OrthoDB" id="3946221at2759"/>
<dbReference type="EMBL" id="SKBQ01000036">
    <property type="protein sequence ID" value="TPX13177.1"/>
    <property type="molecule type" value="Genomic_DNA"/>
</dbReference>
<feature type="compositionally biased region" description="Low complexity" evidence="1">
    <location>
        <begin position="234"/>
        <end position="251"/>
    </location>
</feature>
<dbReference type="InParanoid" id="A0A507B0C7"/>
<feature type="compositionally biased region" description="Polar residues" evidence="1">
    <location>
        <begin position="1267"/>
        <end position="1276"/>
    </location>
</feature>